<dbReference type="RefSeq" id="WP_101307090.1">
    <property type="nucleotide sequence ID" value="NZ_CP025299.1"/>
</dbReference>
<evidence type="ECO:0000259" key="5">
    <source>
        <dbReference type="SMART" id="SM00895"/>
    </source>
</evidence>
<dbReference type="Pfam" id="PF07729">
    <property type="entry name" value="FCD"/>
    <property type="match status" value="1"/>
</dbReference>
<reference evidence="6 7" key="1">
    <citation type="submission" date="2017-12" db="EMBL/GenBank/DDBJ databases">
        <title>Isolation and characterization of estrogens degradatiion strain Microbacterium hominis SJTG1.</title>
        <authorList>
            <person name="Xiong W."/>
            <person name="Yin C."/>
            <person name="Zheng D."/>
            <person name="Liang R."/>
        </authorList>
    </citation>
    <scope>NUCLEOTIDE SEQUENCE [LARGE SCALE GENOMIC DNA]</scope>
    <source>
        <strain evidence="6 7">SJTG1</strain>
    </source>
</reference>
<dbReference type="Gene3D" id="1.10.10.10">
    <property type="entry name" value="Winged helix-like DNA-binding domain superfamily/Winged helix DNA-binding domain"/>
    <property type="match status" value="1"/>
</dbReference>
<feature type="domain" description="HTH gntR-type" evidence="4">
    <location>
        <begin position="6"/>
        <end position="63"/>
    </location>
</feature>
<dbReference type="EMBL" id="CP025299">
    <property type="protein sequence ID" value="AUG30987.1"/>
    <property type="molecule type" value="Genomic_DNA"/>
</dbReference>
<dbReference type="PANTHER" id="PTHR43537:SF45">
    <property type="entry name" value="GNTR FAMILY REGULATORY PROTEIN"/>
    <property type="match status" value="1"/>
</dbReference>
<dbReference type="Proteomes" id="UP000233276">
    <property type="component" value="Chromosome"/>
</dbReference>
<dbReference type="InterPro" id="IPR036390">
    <property type="entry name" value="WH_DNA-bd_sf"/>
</dbReference>
<keyword evidence="3" id="KW-0804">Transcription</keyword>
<dbReference type="Gene3D" id="1.20.120.530">
    <property type="entry name" value="GntR ligand-binding domain-like"/>
    <property type="match status" value="1"/>
</dbReference>
<dbReference type="InterPro" id="IPR036388">
    <property type="entry name" value="WH-like_DNA-bd_sf"/>
</dbReference>
<dbReference type="SUPFAM" id="SSF48008">
    <property type="entry name" value="GntR ligand-binding domain-like"/>
    <property type="match status" value="1"/>
</dbReference>
<sequence>MTPPAPYDRLRAAVLSLDLLPGEGLSERGLESLLAASRTPIRAALMRLENEGLTVRDGRSWRVAPIDLSEIRAVMEFREAAEVAVVTLAVERADEAELDSFAALLDESGTHDDADTVLRDGSDFHIALARLSRNPFLVDAVSGALLRLSRTRWLEVRSAASRAQARAEHREIVAAIAARDPERARELVIAHGRGTRDRVLAVLSAERGRLRGRGLSIVESAVTR</sequence>
<keyword evidence="2" id="KW-0238">DNA-binding</keyword>
<name>A0A2K9DN46_9MICO</name>
<feature type="domain" description="GntR C-terminal" evidence="5">
    <location>
        <begin position="73"/>
        <end position="194"/>
    </location>
</feature>
<dbReference type="Pfam" id="PF00392">
    <property type="entry name" value="GntR"/>
    <property type="match status" value="1"/>
</dbReference>
<evidence type="ECO:0000256" key="3">
    <source>
        <dbReference type="ARBA" id="ARBA00023163"/>
    </source>
</evidence>
<protein>
    <submittedName>
        <fullName evidence="6">GntR family transcriptional regulator</fullName>
    </submittedName>
</protein>
<dbReference type="PANTHER" id="PTHR43537">
    <property type="entry name" value="TRANSCRIPTIONAL REGULATOR, GNTR FAMILY"/>
    <property type="match status" value="1"/>
</dbReference>
<dbReference type="SMART" id="SM00345">
    <property type="entry name" value="HTH_GNTR"/>
    <property type="match status" value="1"/>
</dbReference>
<dbReference type="GO" id="GO:0003677">
    <property type="term" value="F:DNA binding"/>
    <property type="evidence" value="ECO:0007669"/>
    <property type="project" value="UniProtKB-KW"/>
</dbReference>
<dbReference type="InterPro" id="IPR011711">
    <property type="entry name" value="GntR_C"/>
</dbReference>
<dbReference type="InterPro" id="IPR000524">
    <property type="entry name" value="Tscrpt_reg_HTH_GntR"/>
</dbReference>
<proteinExistence type="predicted"/>
<evidence type="ECO:0000259" key="4">
    <source>
        <dbReference type="SMART" id="SM00345"/>
    </source>
</evidence>
<dbReference type="KEGG" id="mhos:CXR34_16955"/>
<evidence type="ECO:0000256" key="1">
    <source>
        <dbReference type="ARBA" id="ARBA00023015"/>
    </source>
</evidence>
<keyword evidence="1" id="KW-0805">Transcription regulation</keyword>
<evidence type="ECO:0000313" key="6">
    <source>
        <dbReference type="EMBL" id="AUG30987.1"/>
    </source>
</evidence>
<dbReference type="InterPro" id="IPR008920">
    <property type="entry name" value="TF_FadR/GntR_C"/>
</dbReference>
<organism evidence="6 7">
    <name type="scientific">Microbacterium hominis</name>
    <dbReference type="NCBI Taxonomy" id="162426"/>
    <lineage>
        <taxon>Bacteria</taxon>
        <taxon>Bacillati</taxon>
        <taxon>Actinomycetota</taxon>
        <taxon>Actinomycetes</taxon>
        <taxon>Micrococcales</taxon>
        <taxon>Microbacteriaceae</taxon>
        <taxon>Microbacterium</taxon>
    </lineage>
</organism>
<dbReference type="SMART" id="SM00895">
    <property type="entry name" value="FCD"/>
    <property type="match status" value="1"/>
</dbReference>
<dbReference type="GO" id="GO:0003700">
    <property type="term" value="F:DNA-binding transcription factor activity"/>
    <property type="evidence" value="ECO:0007669"/>
    <property type="project" value="InterPro"/>
</dbReference>
<evidence type="ECO:0000313" key="7">
    <source>
        <dbReference type="Proteomes" id="UP000233276"/>
    </source>
</evidence>
<gene>
    <name evidence="6" type="ORF">CXR34_16955</name>
</gene>
<dbReference type="AlphaFoldDB" id="A0A2K9DN46"/>
<dbReference type="SUPFAM" id="SSF46785">
    <property type="entry name" value="Winged helix' DNA-binding domain"/>
    <property type="match status" value="1"/>
</dbReference>
<accession>A0A2K9DN46</accession>
<evidence type="ECO:0000256" key="2">
    <source>
        <dbReference type="ARBA" id="ARBA00023125"/>
    </source>
</evidence>